<dbReference type="InterPro" id="IPR016039">
    <property type="entry name" value="Thiolase-like"/>
</dbReference>
<feature type="compositionally biased region" description="Polar residues" evidence="1">
    <location>
        <begin position="1"/>
        <end position="10"/>
    </location>
</feature>
<dbReference type="EMBL" id="CP163441">
    <property type="protein sequence ID" value="XDQ41464.1"/>
    <property type="molecule type" value="Genomic_DNA"/>
</dbReference>
<dbReference type="GO" id="GO:0016747">
    <property type="term" value="F:acyltransferase activity, transferring groups other than amino-acyl groups"/>
    <property type="evidence" value="ECO:0007669"/>
    <property type="project" value="UniProtKB-ARBA"/>
</dbReference>
<dbReference type="Gene3D" id="3.40.47.10">
    <property type="match status" value="1"/>
</dbReference>
<proteinExistence type="predicted"/>
<sequence>MSTTESTSSSGDRRDRPTSVLAGLGTCLPSTEIDNAALVAQLDTTDEWIRSRTGIAARRRAAPGCQCATWPARPAPTR</sequence>
<feature type="region of interest" description="Disordered" evidence="1">
    <location>
        <begin position="1"/>
        <end position="20"/>
    </location>
</feature>
<evidence type="ECO:0000256" key="1">
    <source>
        <dbReference type="SAM" id="MobiDB-lite"/>
    </source>
</evidence>
<dbReference type="AlphaFoldDB" id="A0AB39QKJ0"/>
<evidence type="ECO:0000313" key="2">
    <source>
        <dbReference type="EMBL" id="XDQ41464.1"/>
    </source>
</evidence>
<reference evidence="2" key="1">
    <citation type="submission" date="2024-07" db="EMBL/GenBank/DDBJ databases">
        <authorList>
            <person name="Yu S.T."/>
        </authorList>
    </citation>
    <scope>NUCLEOTIDE SEQUENCE</scope>
    <source>
        <strain evidence="2">R39</strain>
    </source>
</reference>
<protein>
    <recommendedName>
        <fullName evidence="3">3-oxoacyl-ACP synthase</fullName>
    </recommendedName>
</protein>
<gene>
    <name evidence="2" type="ORF">AB5J52_03760</name>
</gene>
<name>A0AB39QKJ0_9ACTN</name>
<dbReference type="RefSeq" id="WP_369221115.1">
    <property type="nucleotide sequence ID" value="NZ_CP163441.1"/>
</dbReference>
<dbReference type="SUPFAM" id="SSF53901">
    <property type="entry name" value="Thiolase-like"/>
    <property type="match status" value="1"/>
</dbReference>
<accession>A0AB39QKJ0</accession>
<evidence type="ECO:0008006" key="3">
    <source>
        <dbReference type="Google" id="ProtNLM"/>
    </source>
</evidence>
<organism evidence="2">
    <name type="scientific">Streptomyces sp. R39</name>
    <dbReference type="NCBI Taxonomy" id="3238631"/>
    <lineage>
        <taxon>Bacteria</taxon>
        <taxon>Bacillati</taxon>
        <taxon>Actinomycetota</taxon>
        <taxon>Actinomycetes</taxon>
        <taxon>Kitasatosporales</taxon>
        <taxon>Streptomycetaceae</taxon>
        <taxon>Streptomyces</taxon>
    </lineage>
</organism>